<dbReference type="EMBL" id="JBFXLQ010000005">
    <property type="protein sequence ID" value="KAL2870621.1"/>
    <property type="molecule type" value="Genomic_DNA"/>
</dbReference>
<evidence type="ECO:0000256" key="2">
    <source>
        <dbReference type="SAM" id="MobiDB-lite"/>
    </source>
</evidence>
<feature type="region of interest" description="Disordered" evidence="2">
    <location>
        <begin position="24"/>
        <end position="51"/>
    </location>
</feature>
<dbReference type="InterPro" id="IPR038528">
    <property type="entry name" value="TEL2_C_sf"/>
</dbReference>
<evidence type="ECO:0000313" key="5">
    <source>
        <dbReference type="Proteomes" id="UP001610432"/>
    </source>
</evidence>
<dbReference type="Proteomes" id="UP001610432">
    <property type="component" value="Unassembled WGS sequence"/>
</dbReference>
<proteinExistence type="inferred from homology"/>
<evidence type="ECO:0000256" key="1">
    <source>
        <dbReference type="ARBA" id="ARBA00006133"/>
    </source>
</evidence>
<comment type="similarity">
    <text evidence="1">Belongs to the TEL2 family.</text>
</comment>
<feature type="compositionally biased region" description="Low complexity" evidence="2">
    <location>
        <begin position="35"/>
        <end position="50"/>
    </location>
</feature>
<name>A0ABR4M1E7_9EURO</name>
<keyword evidence="5" id="KW-1185">Reference proteome</keyword>
<dbReference type="InterPro" id="IPR051970">
    <property type="entry name" value="TEL2_Regulation"/>
</dbReference>
<evidence type="ECO:0000259" key="3">
    <source>
        <dbReference type="Pfam" id="PF10193"/>
    </source>
</evidence>
<dbReference type="PANTHER" id="PTHR15830:SF10">
    <property type="entry name" value="TELOMERE LENGTH REGULATION PROTEIN TEL2 HOMOLOG"/>
    <property type="match status" value="1"/>
</dbReference>
<protein>
    <submittedName>
        <fullName evidence="4">Telomere length regulation protein-domain-containing protein</fullName>
    </submittedName>
</protein>
<dbReference type="GeneID" id="98141212"/>
<comment type="caution">
    <text evidence="4">The sequence shown here is derived from an EMBL/GenBank/DDBJ whole genome shotgun (WGS) entry which is preliminary data.</text>
</comment>
<dbReference type="RefSeq" id="XP_070889600.1">
    <property type="nucleotide sequence ID" value="XM_071026140.1"/>
</dbReference>
<reference evidence="4 5" key="1">
    <citation type="submission" date="2024-07" db="EMBL/GenBank/DDBJ databases">
        <title>Section-level genome sequencing and comparative genomics of Aspergillus sections Usti and Cavernicolus.</title>
        <authorList>
            <consortium name="Lawrence Berkeley National Laboratory"/>
            <person name="Nybo J.L."/>
            <person name="Vesth T.C."/>
            <person name="Theobald S."/>
            <person name="Frisvad J.C."/>
            <person name="Larsen T.O."/>
            <person name="Kjaerboelling I."/>
            <person name="Rothschild-Mancinelli K."/>
            <person name="Lyhne E.K."/>
            <person name="Kogle M.E."/>
            <person name="Barry K."/>
            <person name="Clum A."/>
            <person name="Na H."/>
            <person name="Ledsgaard L."/>
            <person name="Lin J."/>
            <person name="Lipzen A."/>
            <person name="Kuo A."/>
            <person name="Riley R."/>
            <person name="Mondo S."/>
            <person name="Labutti K."/>
            <person name="Haridas S."/>
            <person name="Pangalinan J."/>
            <person name="Salamov A.A."/>
            <person name="Simmons B.A."/>
            <person name="Magnuson J.K."/>
            <person name="Chen J."/>
            <person name="Drula E."/>
            <person name="Henrissat B."/>
            <person name="Wiebenga A."/>
            <person name="Lubbers R.J."/>
            <person name="Gomes A.C."/>
            <person name="Macurrencykelacurrency M.R."/>
            <person name="Stajich J."/>
            <person name="Grigoriev I.V."/>
            <person name="Mortensen U.H."/>
            <person name="De Vries R.P."/>
            <person name="Baker S.E."/>
            <person name="Andersen M.R."/>
        </authorList>
    </citation>
    <scope>NUCLEOTIDE SEQUENCE [LARGE SCALE GENOMIC DNA]</scope>
    <source>
        <strain evidence="4 5">CBS 449.75</strain>
    </source>
</reference>
<feature type="region of interest" description="Disordered" evidence="2">
    <location>
        <begin position="576"/>
        <end position="613"/>
    </location>
</feature>
<organism evidence="4 5">
    <name type="scientific">Aspergillus lucknowensis</name>
    <dbReference type="NCBI Taxonomy" id="176173"/>
    <lineage>
        <taxon>Eukaryota</taxon>
        <taxon>Fungi</taxon>
        <taxon>Dikarya</taxon>
        <taxon>Ascomycota</taxon>
        <taxon>Pezizomycotina</taxon>
        <taxon>Eurotiomycetes</taxon>
        <taxon>Eurotiomycetidae</taxon>
        <taxon>Eurotiales</taxon>
        <taxon>Aspergillaceae</taxon>
        <taxon>Aspergillus</taxon>
        <taxon>Aspergillus subgen. Nidulantes</taxon>
    </lineage>
</organism>
<dbReference type="PANTHER" id="PTHR15830">
    <property type="entry name" value="TELOMERE LENGTH REGULATION PROTEIN TEL2 FAMILY MEMBER"/>
    <property type="match status" value="1"/>
</dbReference>
<feature type="compositionally biased region" description="Acidic residues" evidence="2">
    <location>
        <begin position="576"/>
        <end position="607"/>
    </location>
</feature>
<dbReference type="Pfam" id="PF10193">
    <property type="entry name" value="Telomere_reg-2"/>
    <property type="match status" value="1"/>
</dbReference>
<dbReference type="Gene3D" id="1.25.40.720">
    <property type="entry name" value="Telomere length regulation protein 2, C-terminal domain"/>
    <property type="match status" value="1"/>
</dbReference>
<accession>A0ABR4M1E7</accession>
<sequence length="1010" mass="111117">MDKIITEIQTINNDGLHAALTEREGELQNAPPEASHPAPTTTPDADSSSSVHVLSILRSTPNQDELYQVLSALDPYKKRFSVADLDIRVPSSKTTQILNTLASTTIHDHWHSLNASSKRSTIGNTKIRSALLRCFCSVPGISCLVTQLRSLIVEARASSRQADASGSGLRLENILEAISVLLEPDDLLWRLHTDIEAAYNNAIQKQVAWKELVSLLAASRVLSVSAEALSLVGDSDAAQKFSWLGNGSRFASWVGANICYMASKLGANSQKDHWKALASLTGRGLSLGYTDQLVREVFSGLLVSQSLTDQYTTLFNHLRWTEQLATLEAIFRDIEKNYFLAESFHGNDMASNQSVDAIAALCSVILSKRASLESQLIDWLSNGQGGSIQTTALRRALIVNLAHRQDMIATLLTRSLERSADKLYIQHAPMKSQEANTQTVLLTAGYLHRLNAAEMKNIGRTSVFLNAVSNRLAAASTRARLLGMIIGTAISQLIEEPGKAMRFDLEDMESSEAEWYLSLVQIEDNIGPLDLIKSREHIVTEWTQRPIKGPISVNTSRPSKNPSQGAAKIVAIEEIDDSFGDEDEDEDEDLIPYEKPDEDPSDSDDDPTLVQRNKPTAPVYIRELVASLRDTENLDRHELAITTAPGLIRRKTGFGTELAEHTQELALVLVGLQEQSKLPRFHEHRLQGMIALIVSQPLKLGQWFSAIFFGGDLSQVQRSAVLTALGLSARELAGVGAEDAKGLGLPALPDSSFPSKKLPPHLEDIYTDNESPIASITRGIAQASLEPLAANAADSMSGPNALKVRTFSSRMDVEKRRQQRAAHRQKTTVKDLYKVLSEGFFYPLAGRFEIMMIQFTSSTAPSHNPFFVPHLLTLFIQTLTLTLSTMGPHTPFLPSLTQQTLTFLLSLHTRPVSEEPTILSALLSLFLAIIDLNVESGTAGEERLVTEFATQVMELREWAGEIFDRTPAIRDSSDPREQVRTLSAGVMVKLGEVVERYQGRLMGVNSGFKY</sequence>
<feature type="domain" description="Telomere length regulation protein conserved" evidence="3">
    <location>
        <begin position="618"/>
        <end position="729"/>
    </location>
</feature>
<evidence type="ECO:0000313" key="4">
    <source>
        <dbReference type="EMBL" id="KAL2870621.1"/>
    </source>
</evidence>
<dbReference type="InterPro" id="IPR019337">
    <property type="entry name" value="Telomere_length_regulation_dom"/>
</dbReference>
<gene>
    <name evidence="4" type="ORF">BJX67DRAFT_243719</name>
</gene>